<evidence type="ECO:0000313" key="1">
    <source>
        <dbReference type="EMBL" id="AGZ40635.1"/>
    </source>
</evidence>
<evidence type="ECO:0000313" key="2">
    <source>
        <dbReference type="Proteomes" id="UP000017746"/>
    </source>
</evidence>
<sequence length="215" mass="23547">MGYEVNVTRALVAGEGGWYPILRSEVDELVNGEADLVIDHRSIGWGSENLWFRDGALSANRPSDGLLRRMIELAARLDAWVIGDDGELYEWDGEQIVSRPQAPAWNSRYLTRGTSAAGLNYKAPIHPDEWAALAAGQSDFAMMTTIVAMLPSGVRRIACPPIPCWTGHPSGEPIPFFFDEDLIEVRRADAPTVDRMAALATVLGARVVDDDDQPA</sequence>
<name>U5VY52_9ACTN</name>
<organism evidence="1 2">
    <name type="scientific">Actinoplanes friuliensis DSM 7358</name>
    <dbReference type="NCBI Taxonomy" id="1246995"/>
    <lineage>
        <taxon>Bacteria</taxon>
        <taxon>Bacillati</taxon>
        <taxon>Actinomycetota</taxon>
        <taxon>Actinomycetes</taxon>
        <taxon>Micromonosporales</taxon>
        <taxon>Micromonosporaceae</taxon>
        <taxon>Actinoplanes</taxon>
    </lineage>
</organism>
<dbReference type="Proteomes" id="UP000017746">
    <property type="component" value="Chromosome"/>
</dbReference>
<accession>U5VY52</accession>
<dbReference type="AlphaFoldDB" id="U5VY52"/>
<keyword evidence="2" id="KW-1185">Reference proteome</keyword>
<dbReference type="STRING" id="1246995.AFR_11730"/>
<dbReference type="RefSeq" id="WP_023360671.1">
    <property type="nucleotide sequence ID" value="NC_022657.1"/>
</dbReference>
<protein>
    <submittedName>
        <fullName evidence="1">Uncharacterized protein</fullName>
    </submittedName>
</protein>
<dbReference type="EMBL" id="CP006272">
    <property type="protein sequence ID" value="AGZ40635.1"/>
    <property type="molecule type" value="Genomic_DNA"/>
</dbReference>
<dbReference type="PATRIC" id="fig|1246995.3.peg.2389"/>
<proteinExistence type="predicted"/>
<gene>
    <name evidence="1" type="ORF">AFR_11730</name>
</gene>
<reference evidence="1 2" key="1">
    <citation type="journal article" date="2014" name="J. Biotechnol.">
        <title>Complete genome sequence of the actinobacterium Actinoplanes friuliensis HAG 010964, producer of the lipopeptide antibiotic friulimycin.</title>
        <authorList>
            <person name="Ruckert C."/>
            <person name="Szczepanowski R."/>
            <person name="Albersmeier A."/>
            <person name="Goesmann A."/>
            <person name="Fischer N."/>
            <person name="Steinkamper A."/>
            <person name="Puhler A."/>
            <person name="Biener R."/>
            <person name="Schwartz D."/>
            <person name="Kalinowski J."/>
        </authorList>
    </citation>
    <scope>NUCLEOTIDE SEQUENCE [LARGE SCALE GENOMIC DNA]</scope>
    <source>
        <strain evidence="1 2">DSM 7358</strain>
    </source>
</reference>
<dbReference type="KEGG" id="afs:AFR_11730"/>
<dbReference type="HOGENOM" id="CLU_1280920_0_0_11"/>
<dbReference type="OrthoDB" id="981250at2"/>